<sequence>MNEIQIIEDEQGFLILGDNAEIDHLLENKNLDSRAIKKQTLQSAGKGAGLLADAMSQSGRWVKMTEESAKLVKQYGSTGTGVIRRSNGKIVQYIKFEDLSKVKSLANPDMLTGIAGMMTQMALEQAIEEITDYLKSIDKKIDDLLQDQKDQSIANLVGVAHMVNETMMIRDQVGTVSETAWSKIAGCPQDVARAQSYALLKIEGLAKKLRETHDAAEAEKVAKQLYADATEWMSILGNAVQLQDKLYVLELDRVMAEEPQNVSQHREGIIAARKRRLKDIETKLLQLNTSIEQSANAIRKQKVFHPLSVTNALKMLDTSTEQIARFALSIGVESERVTIAMAPRWADAAGQLISDGARQLESGAKQFGENALNLGVATGQTISAGTQQLGSEALRLGGEAGQALGKGAAAVSEGAGAAIKNIGGGVEDLSKKLGGLFKR</sequence>
<comment type="caution">
    <text evidence="1">The sequence shown here is derived from an EMBL/GenBank/DDBJ whole genome shotgun (WGS) entry which is preliminary data.</text>
</comment>
<dbReference type="Proteomes" id="UP000532194">
    <property type="component" value="Unassembled WGS sequence"/>
</dbReference>
<dbReference type="EMBL" id="JAAIII010000004">
    <property type="protein sequence ID" value="NMM94266.1"/>
    <property type="molecule type" value="Genomic_DNA"/>
</dbReference>
<name>A0A7Y0EPW6_9BIFI</name>
<organism evidence="1 2">
    <name type="scientific">Bifidobacterium oedipodis</name>
    <dbReference type="NCBI Taxonomy" id="2675322"/>
    <lineage>
        <taxon>Bacteria</taxon>
        <taxon>Bacillati</taxon>
        <taxon>Actinomycetota</taxon>
        <taxon>Actinomycetes</taxon>
        <taxon>Bifidobacteriales</taxon>
        <taxon>Bifidobacteriaceae</taxon>
        <taxon>Bifidobacterium</taxon>
    </lineage>
</organism>
<reference evidence="1 2" key="1">
    <citation type="submission" date="2020-02" db="EMBL/GenBank/DDBJ databases">
        <title>Characterization of phylogenetic diversity of novel bifidobacterial species isolated in Czech ZOOs.</title>
        <authorList>
            <person name="Lugli G.A."/>
            <person name="Vera N.B."/>
            <person name="Ventura M."/>
        </authorList>
    </citation>
    <scope>NUCLEOTIDE SEQUENCE [LARGE SCALE GENOMIC DNA]</scope>
    <source>
        <strain evidence="1 2">DSM 109957</strain>
    </source>
</reference>
<gene>
    <name evidence="1" type="ORF">G1C95_1453</name>
</gene>
<keyword evidence="2" id="KW-1185">Reference proteome</keyword>
<proteinExistence type="predicted"/>
<evidence type="ECO:0000313" key="1">
    <source>
        <dbReference type="EMBL" id="NMM94266.1"/>
    </source>
</evidence>
<protein>
    <submittedName>
        <fullName evidence="1">Uncharacterized protein</fullName>
    </submittedName>
</protein>
<dbReference type="RefSeq" id="WP_169172307.1">
    <property type="nucleotide sequence ID" value="NZ_JAAIII010000004.1"/>
</dbReference>
<dbReference type="AlphaFoldDB" id="A0A7Y0EPW6"/>
<accession>A0A7Y0EPW6</accession>
<evidence type="ECO:0000313" key="2">
    <source>
        <dbReference type="Proteomes" id="UP000532194"/>
    </source>
</evidence>